<name>A0A1D1VIU9_RAMVA</name>
<protein>
    <submittedName>
        <fullName evidence="1">Uncharacterized protein</fullName>
    </submittedName>
</protein>
<dbReference type="Proteomes" id="UP000186922">
    <property type="component" value="Unassembled WGS sequence"/>
</dbReference>
<dbReference type="OrthoDB" id="5835829at2759"/>
<keyword evidence="2" id="KW-1185">Reference proteome</keyword>
<dbReference type="Gene3D" id="3.40.50.2000">
    <property type="entry name" value="Glycogen Phosphorylase B"/>
    <property type="match status" value="1"/>
</dbReference>
<proteinExistence type="predicted"/>
<comment type="caution">
    <text evidence="1">The sequence shown here is derived from an EMBL/GenBank/DDBJ whole genome shotgun (WGS) entry which is preliminary data.</text>
</comment>
<reference evidence="1 2" key="1">
    <citation type="journal article" date="2016" name="Nat. Commun.">
        <title>Extremotolerant tardigrade genome and improved radiotolerance of human cultured cells by tardigrade-unique protein.</title>
        <authorList>
            <person name="Hashimoto T."/>
            <person name="Horikawa D.D."/>
            <person name="Saito Y."/>
            <person name="Kuwahara H."/>
            <person name="Kozuka-Hata H."/>
            <person name="Shin-I T."/>
            <person name="Minakuchi Y."/>
            <person name="Ohishi K."/>
            <person name="Motoyama A."/>
            <person name="Aizu T."/>
            <person name="Enomoto A."/>
            <person name="Kondo K."/>
            <person name="Tanaka S."/>
            <person name="Hara Y."/>
            <person name="Koshikawa S."/>
            <person name="Sagara H."/>
            <person name="Miura T."/>
            <person name="Yokobori S."/>
            <person name="Miyagawa K."/>
            <person name="Suzuki Y."/>
            <person name="Kubo T."/>
            <person name="Oyama M."/>
            <person name="Kohara Y."/>
            <person name="Fujiyama A."/>
            <person name="Arakawa K."/>
            <person name="Katayama T."/>
            <person name="Toyoda A."/>
            <person name="Kunieda T."/>
        </authorList>
    </citation>
    <scope>NUCLEOTIDE SEQUENCE [LARGE SCALE GENOMIC DNA]</scope>
    <source>
        <strain evidence="1 2">YOKOZUNA-1</strain>
    </source>
</reference>
<dbReference type="AlphaFoldDB" id="A0A1D1VIU9"/>
<evidence type="ECO:0000313" key="2">
    <source>
        <dbReference type="Proteomes" id="UP000186922"/>
    </source>
</evidence>
<gene>
    <name evidence="1" type="primary">RvY_10937-1</name>
    <name evidence="1" type="synonym">RvY_10937.1</name>
    <name evidence="1" type="ORF">RvY_10937</name>
</gene>
<organism evidence="1 2">
    <name type="scientific">Ramazzottius varieornatus</name>
    <name type="common">Water bear</name>
    <name type="synonym">Tardigrade</name>
    <dbReference type="NCBI Taxonomy" id="947166"/>
    <lineage>
        <taxon>Eukaryota</taxon>
        <taxon>Metazoa</taxon>
        <taxon>Ecdysozoa</taxon>
        <taxon>Tardigrada</taxon>
        <taxon>Eutardigrada</taxon>
        <taxon>Parachela</taxon>
        <taxon>Hypsibioidea</taxon>
        <taxon>Ramazzottiidae</taxon>
        <taxon>Ramazzottius</taxon>
    </lineage>
</organism>
<dbReference type="EMBL" id="BDGG01000005">
    <property type="protein sequence ID" value="GAV00023.1"/>
    <property type="molecule type" value="Genomic_DNA"/>
</dbReference>
<dbReference type="SUPFAM" id="SSF53756">
    <property type="entry name" value="UDP-Glycosyltransferase/glycogen phosphorylase"/>
    <property type="match status" value="1"/>
</dbReference>
<evidence type="ECO:0000313" key="1">
    <source>
        <dbReference type="EMBL" id="GAV00023.1"/>
    </source>
</evidence>
<accession>A0A1D1VIU9</accession>
<sequence>MEKEMHLLFISIPAYGHIIPLLELARKIGQFHQPTFAVPEKMAGGLITREIFDEVADHRTHL</sequence>